<feature type="transmembrane region" description="Helical" evidence="7">
    <location>
        <begin position="32"/>
        <end position="54"/>
    </location>
</feature>
<comment type="subcellular location">
    <subcellularLocation>
        <location evidence="1">Cell membrane</location>
        <topology evidence="1">Multi-pass membrane protein</topology>
    </subcellularLocation>
</comment>
<sequence length="595" mass="60673">MNSIAKGRARVSRAYLKAAVADGGGVRVSTSLLLLDTVAAIGFAAGLAGGVVAVPEGVMAPWALLASVSAIARGAFAMLATRVGASGAYQAKTRLRQRIVAAALHRAPGSEATTGTLMSAAVDEVDAINGYVSRFLPARMTASIAPLIVLAATAFASPIAAAILVATFFPFLVAMILAGGAAADASRRQFIALARLSGLFADRIGALPIVLAFRAEGREAAALGDAAEDLARRTMCVLRVAFLSSGALEFFAALSVALVAVYAGFNLLGLLPFPVPEKLDLGRAFFVLALAPEFYAPMRRLAAAYHDRQAAETAAERLAAVERDKGAPLPVVPVWSNTVPSIRFDSVTIRYAGQDSAAVSGVSFEAHPGMIVALVGSSGSGKSSLLHLLFGLAPLSEGRVTIGSPPLPGREGLGVGRLPHVRTAVTQADQPTPNPSLSGKGAADAGTVLDLAEIGSIAPIAAWMGQSPLILPGTIGSNIALAYPSASADRIAEVARTAGLSPMLLARGGLGAVIDARGSGLSGGERRRIALARALLKPAPVLLLDEPTAHLDAESEARLIEAIARACTGRTTIIATHSAGLAAIADIVIDLGEQA</sequence>
<evidence type="ECO:0000256" key="3">
    <source>
        <dbReference type="ARBA" id="ARBA00022741"/>
    </source>
</evidence>
<dbReference type="GO" id="GO:0005886">
    <property type="term" value="C:plasma membrane"/>
    <property type="evidence" value="ECO:0007669"/>
    <property type="project" value="UniProtKB-SubCell"/>
</dbReference>
<dbReference type="PANTHER" id="PTHR24221">
    <property type="entry name" value="ATP-BINDING CASSETTE SUB-FAMILY B"/>
    <property type="match status" value="1"/>
</dbReference>
<dbReference type="Pfam" id="PF00005">
    <property type="entry name" value="ABC_tran"/>
    <property type="match status" value="1"/>
</dbReference>
<dbReference type="SUPFAM" id="SSF90123">
    <property type="entry name" value="ABC transporter transmembrane region"/>
    <property type="match status" value="1"/>
</dbReference>
<keyword evidence="4 10" id="KW-0067">ATP-binding</keyword>
<dbReference type="SMART" id="SM00382">
    <property type="entry name" value="AAA"/>
    <property type="match status" value="1"/>
</dbReference>
<keyword evidence="6 7" id="KW-0472">Membrane</keyword>
<evidence type="ECO:0000256" key="6">
    <source>
        <dbReference type="ARBA" id="ARBA00023136"/>
    </source>
</evidence>
<evidence type="ECO:0000259" key="9">
    <source>
        <dbReference type="PROSITE" id="PS50929"/>
    </source>
</evidence>
<dbReference type="InterPro" id="IPR003593">
    <property type="entry name" value="AAA+_ATPase"/>
</dbReference>
<evidence type="ECO:0000256" key="2">
    <source>
        <dbReference type="ARBA" id="ARBA00022692"/>
    </source>
</evidence>
<dbReference type="GeneID" id="91005398"/>
<feature type="domain" description="ABC transmembrane type-1" evidence="9">
    <location>
        <begin position="23"/>
        <end position="310"/>
    </location>
</feature>
<dbReference type="InterPro" id="IPR017871">
    <property type="entry name" value="ABC_transporter-like_CS"/>
</dbReference>
<dbReference type="InterPro" id="IPR011527">
    <property type="entry name" value="ABC1_TM_dom"/>
</dbReference>
<dbReference type="Pfam" id="PF00664">
    <property type="entry name" value="ABC_membrane"/>
    <property type="match status" value="1"/>
</dbReference>
<dbReference type="EMBL" id="QAYE01000003">
    <property type="protein sequence ID" value="PTW47313.1"/>
    <property type="molecule type" value="Genomic_DNA"/>
</dbReference>
<name>A0A2T5U717_9SPHN</name>
<dbReference type="AlphaFoldDB" id="A0A2T5U717"/>
<comment type="caution">
    <text evidence="10">The sequence shown here is derived from an EMBL/GenBank/DDBJ whole genome shotgun (WGS) entry which is preliminary data.</text>
</comment>
<feature type="transmembrane region" description="Helical" evidence="7">
    <location>
        <begin position="240"/>
        <end position="261"/>
    </location>
</feature>
<feature type="transmembrane region" description="Helical" evidence="7">
    <location>
        <begin position="136"/>
        <end position="156"/>
    </location>
</feature>
<dbReference type="RefSeq" id="WP_107953988.1">
    <property type="nucleotide sequence ID" value="NZ_QAYE01000003.1"/>
</dbReference>
<dbReference type="GO" id="GO:0016887">
    <property type="term" value="F:ATP hydrolysis activity"/>
    <property type="evidence" value="ECO:0007669"/>
    <property type="project" value="InterPro"/>
</dbReference>
<proteinExistence type="predicted"/>
<keyword evidence="3" id="KW-0547">Nucleotide-binding</keyword>
<dbReference type="CDD" id="cd18584">
    <property type="entry name" value="ABC_6TM_AarD_CydD"/>
    <property type="match status" value="1"/>
</dbReference>
<evidence type="ECO:0000256" key="4">
    <source>
        <dbReference type="ARBA" id="ARBA00022840"/>
    </source>
</evidence>
<dbReference type="Gene3D" id="1.20.1560.10">
    <property type="entry name" value="ABC transporter type 1, transmembrane domain"/>
    <property type="match status" value="1"/>
</dbReference>
<organism evidence="10 11">
    <name type="scientific">Sphingomonas faeni</name>
    <dbReference type="NCBI Taxonomy" id="185950"/>
    <lineage>
        <taxon>Bacteria</taxon>
        <taxon>Pseudomonadati</taxon>
        <taxon>Pseudomonadota</taxon>
        <taxon>Alphaproteobacteria</taxon>
        <taxon>Sphingomonadales</taxon>
        <taxon>Sphingomonadaceae</taxon>
        <taxon>Sphingomonas</taxon>
    </lineage>
</organism>
<dbReference type="PANTHER" id="PTHR24221:SF590">
    <property type="entry name" value="COMPONENT LINKED WITH THE ASSEMBLY OF CYTOCHROME' TRANSPORT TRANSMEMBRANE ATP-BINDING PROTEIN ABC TRANSPORTER CYDD-RELATED"/>
    <property type="match status" value="1"/>
</dbReference>
<keyword evidence="5 7" id="KW-1133">Transmembrane helix</keyword>
<evidence type="ECO:0000259" key="8">
    <source>
        <dbReference type="PROSITE" id="PS50893"/>
    </source>
</evidence>
<dbReference type="InterPro" id="IPR003439">
    <property type="entry name" value="ABC_transporter-like_ATP-bd"/>
</dbReference>
<dbReference type="SUPFAM" id="SSF52540">
    <property type="entry name" value="P-loop containing nucleoside triphosphate hydrolases"/>
    <property type="match status" value="1"/>
</dbReference>
<accession>A0A2T5U717</accession>
<dbReference type="InterPro" id="IPR027417">
    <property type="entry name" value="P-loop_NTPase"/>
</dbReference>
<dbReference type="PROSITE" id="PS50929">
    <property type="entry name" value="ABC_TM1F"/>
    <property type="match status" value="1"/>
</dbReference>
<dbReference type="GO" id="GO:0005524">
    <property type="term" value="F:ATP binding"/>
    <property type="evidence" value="ECO:0007669"/>
    <property type="project" value="UniProtKB-KW"/>
</dbReference>
<feature type="domain" description="ABC transporter" evidence="8">
    <location>
        <begin position="342"/>
        <end position="595"/>
    </location>
</feature>
<dbReference type="GO" id="GO:0140359">
    <property type="term" value="F:ABC-type transporter activity"/>
    <property type="evidence" value="ECO:0007669"/>
    <property type="project" value="InterPro"/>
</dbReference>
<dbReference type="PROSITE" id="PS50893">
    <property type="entry name" value="ABC_TRANSPORTER_2"/>
    <property type="match status" value="1"/>
</dbReference>
<evidence type="ECO:0000313" key="11">
    <source>
        <dbReference type="Proteomes" id="UP000244013"/>
    </source>
</evidence>
<reference evidence="10 11" key="1">
    <citation type="submission" date="2018-04" db="EMBL/GenBank/DDBJ databases">
        <title>Genomic Encyclopedia of Type Strains, Phase III (KMG-III): the genomes of soil and plant-associated and newly described type strains.</title>
        <authorList>
            <person name="Whitman W."/>
        </authorList>
    </citation>
    <scope>NUCLEOTIDE SEQUENCE [LARGE SCALE GENOMIC DNA]</scope>
    <source>
        <strain evidence="10 11">MA-olki</strain>
    </source>
</reference>
<dbReference type="Proteomes" id="UP000244013">
    <property type="component" value="Unassembled WGS sequence"/>
</dbReference>
<feature type="transmembrane region" description="Helical" evidence="7">
    <location>
        <begin position="60"/>
        <end position="80"/>
    </location>
</feature>
<dbReference type="InterPro" id="IPR036640">
    <property type="entry name" value="ABC1_TM_sf"/>
</dbReference>
<protein>
    <submittedName>
        <fullName evidence="10">ATP-binding cassette subfamily C protein CydD</fullName>
    </submittedName>
</protein>
<evidence type="ECO:0000256" key="1">
    <source>
        <dbReference type="ARBA" id="ARBA00004651"/>
    </source>
</evidence>
<keyword evidence="2 7" id="KW-0812">Transmembrane</keyword>
<dbReference type="InterPro" id="IPR039421">
    <property type="entry name" value="Type_1_exporter"/>
</dbReference>
<evidence type="ECO:0000256" key="5">
    <source>
        <dbReference type="ARBA" id="ARBA00022989"/>
    </source>
</evidence>
<dbReference type="Gene3D" id="3.40.50.300">
    <property type="entry name" value="P-loop containing nucleotide triphosphate hydrolases"/>
    <property type="match status" value="1"/>
</dbReference>
<gene>
    <name evidence="10" type="ORF">C8J25_10328</name>
</gene>
<dbReference type="PROSITE" id="PS00211">
    <property type="entry name" value="ABC_TRANSPORTER_1"/>
    <property type="match status" value="1"/>
</dbReference>
<evidence type="ECO:0000256" key="7">
    <source>
        <dbReference type="SAM" id="Phobius"/>
    </source>
</evidence>
<evidence type="ECO:0000313" key="10">
    <source>
        <dbReference type="EMBL" id="PTW47313.1"/>
    </source>
</evidence>
<dbReference type="OrthoDB" id="5288404at2"/>
<feature type="transmembrane region" description="Helical" evidence="7">
    <location>
        <begin position="162"/>
        <end position="183"/>
    </location>
</feature>